<accession>A0A4Y5FEA9</accession>
<protein>
    <submittedName>
        <fullName evidence="1">Uncharacterized protein</fullName>
    </submittedName>
</protein>
<sequence length="168" mass="19527">MKYVEASKLIQKLSNDYSTVKNVFGSMEGYSVFYKGKLVAYVSTYAMYGIYPANAYLYKLPYGNKLWMILSELSMTKISDRLNEPKYNVIIANNPGKDIMFPFEVWKHDSDNIFYLTCVEENELRENNNTIFSEDEYAKLIKYIKTLPDGEFQAKVAEHGKTLIKEED</sequence>
<reference evidence="1 2" key="1">
    <citation type="submission" date="2019-02" db="EMBL/GenBank/DDBJ databases">
        <title>Isolation of virulent Lactobacillus brevis phages.</title>
        <authorList>
            <person name="Feyereisen M."/>
            <person name="Mahony J."/>
            <person name="O'Sullivan T."/>
            <person name="van Sinderen D."/>
        </authorList>
    </citation>
    <scope>NUCLEOTIDE SEQUENCE [LARGE SCALE GENOMIC DNA]</scope>
</reference>
<proteinExistence type="predicted"/>
<evidence type="ECO:0000313" key="2">
    <source>
        <dbReference type="Proteomes" id="UP000308874"/>
    </source>
</evidence>
<name>A0A4Y5FEA9_9CAUD</name>
<dbReference type="Proteomes" id="UP000308874">
    <property type="component" value="Segment"/>
</dbReference>
<dbReference type="EMBL" id="MK504443">
    <property type="protein sequence ID" value="QBJ03352.1"/>
    <property type="molecule type" value="Genomic_DNA"/>
</dbReference>
<evidence type="ECO:0000313" key="1">
    <source>
        <dbReference type="EMBL" id="QBJ03352.1"/>
    </source>
</evidence>
<organism evidence="1 2">
    <name type="scientific">Lactobacillus phage 521B</name>
    <dbReference type="NCBI Taxonomy" id="2510942"/>
    <lineage>
        <taxon>Viruses</taxon>
        <taxon>Duplodnaviria</taxon>
        <taxon>Heunggongvirae</taxon>
        <taxon>Uroviricota</taxon>
        <taxon>Caudoviricetes</taxon>
        <taxon>Herelleviridae</taxon>
        <taxon>Tybeckvirus</taxon>
        <taxon>Tybeckvirus tv521B</taxon>
    </lineage>
</organism>
<keyword evidence="2" id="KW-1185">Reference proteome</keyword>
<gene>
    <name evidence="1" type="ORF">B521_0002</name>
</gene>